<dbReference type="HOGENOM" id="CLU_2514819_0_0_1"/>
<dbReference type="AlphaFoldDB" id="K1Q8I2"/>
<evidence type="ECO:0000313" key="1">
    <source>
        <dbReference type="EMBL" id="EKC17626.1"/>
    </source>
</evidence>
<proteinExistence type="predicted"/>
<dbReference type="InParanoid" id="K1Q8I2"/>
<name>K1Q8I2_MAGGI</name>
<gene>
    <name evidence="1" type="ORF">CGI_10000439</name>
</gene>
<reference evidence="1" key="1">
    <citation type="journal article" date="2012" name="Nature">
        <title>The oyster genome reveals stress adaptation and complexity of shell formation.</title>
        <authorList>
            <person name="Zhang G."/>
            <person name="Fang X."/>
            <person name="Guo X."/>
            <person name="Li L."/>
            <person name="Luo R."/>
            <person name="Xu F."/>
            <person name="Yang P."/>
            <person name="Zhang L."/>
            <person name="Wang X."/>
            <person name="Qi H."/>
            <person name="Xiong Z."/>
            <person name="Que H."/>
            <person name="Xie Y."/>
            <person name="Holland P.W."/>
            <person name="Paps J."/>
            <person name="Zhu Y."/>
            <person name="Wu F."/>
            <person name="Chen Y."/>
            <person name="Wang J."/>
            <person name="Peng C."/>
            <person name="Meng J."/>
            <person name="Yang L."/>
            <person name="Liu J."/>
            <person name="Wen B."/>
            <person name="Zhang N."/>
            <person name="Huang Z."/>
            <person name="Zhu Q."/>
            <person name="Feng Y."/>
            <person name="Mount A."/>
            <person name="Hedgecock D."/>
            <person name="Xu Z."/>
            <person name="Liu Y."/>
            <person name="Domazet-Loso T."/>
            <person name="Du Y."/>
            <person name="Sun X."/>
            <person name="Zhang S."/>
            <person name="Liu B."/>
            <person name="Cheng P."/>
            <person name="Jiang X."/>
            <person name="Li J."/>
            <person name="Fan D."/>
            <person name="Wang W."/>
            <person name="Fu W."/>
            <person name="Wang T."/>
            <person name="Wang B."/>
            <person name="Zhang J."/>
            <person name="Peng Z."/>
            <person name="Li Y."/>
            <person name="Li N."/>
            <person name="Wang J."/>
            <person name="Chen M."/>
            <person name="He Y."/>
            <person name="Tan F."/>
            <person name="Song X."/>
            <person name="Zheng Q."/>
            <person name="Huang R."/>
            <person name="Yang H."/>
            <person name="Du X."/>
            <person name="Chen L."/>
            <person name="Yang M."/>
            <person name="Gaffney P.M."/>
            <person name="Wang S."/>
            <person name="Luo L."/>
            <person name="She Z."/>
            <person name="Ming Y."/>
            <person name="Huang W."/>
            <person name="Zhang S."/>
            <person name="Huang B."/>
            <person name="Zhang Y."/>
            <person name="Qu T."/>
            <person name="Ni P."/>
            <person name="Miao G."/>
            <person name="Wang J."/>
            <person name="Wang Q."/>
            <person name="Steinberg C.E."/>
            <person name="Wang H."/>
            <person name="Li N."/>
            <person name="Qian L."/>
            <person name="Zhang G."/>
            <person name="Li Y."/>
            <person name="Yang H."/>
            <person name="Liu X."/>
            <person name="Wang J."/>
            <person name="Yin Y."/>
            <person name="Wang J."/>
        </authorList>
    </citation>
    <scope>NUCLEOTIDE SEQUENCE [LARGE SCALE GENOMIC DNA]</scope>
    <source>
        <strain evidence="1">05x7-T-G4-1.051#20</strain>
    </source>
</reference>
<sequence>MDYSFVGYERHEYSNTLQTIDDLGGEGEGGELQESSRTKMANSFLFFVFSGTSGVFLMEIKVRMKKIAFAEHNSATGTTKDAKRE</sequence>
<dbReference type="EMBL" id="JH822406">
    <property type="protein sequence ID" value="EKC17626.1"/>
    <property type="molecule type" value="Genomic_DNA"/>
</dbReference>
<protein>
    <submittedName>
        <fullName evidence="1">Uncharacterized protein</fullName>
    </submittedName>
</protein>
<accession>K1Q8I2</accession>
<organism evidence="1">
    <name type="scientific">Magallana gigas</name>
    <name type="common">Pacific oyster</name>
    <name type="synonym">Crassostrea gigas</name>
    <dbReference type="NCBI Taxonomy" id="29159"/>
    <lineage>
        <taxon>Eukaryota</taxon>
        <taxon>Metazoa</taxon>
        <taxon>Spiralia</taxon>
        <taxon>Lophotrochozoa</taxon>
        <taxon>Mollusca</taxon>
        <taxon>Bivalvia</taxon>
        <taxon>Autobranchia</taxon>
        <taxon>Pteriomorphia</taxon>
        <taxon>Ostreida</taxon>
        <taxon>Ostreoidea</taxon>
        <taxon>Ostreidae</taxon>
        <taxon>Magallana</taxon>
    </lineage>
</organism>